<reference evidence="3 4" key="1">
    <citation type="submission" date="2016-05" db="EMBL/GenBank/DDBJ databases">
        <title>Niabella ginsenosidivorans BS26 whole genome sequencing.</title>
        <authorList>
            <person name="Im W.T."/>
            <person name="Siddiqi M.Z."/>
        </authorList>
    </citation>
    <scope>NUCLEOTIDE SEQUENCE [LARGE SCALE GENOMIC DNA]</scope>
    <source>
        <strain evidence="3 4">BS26</strain>
    </source>
</reference>
<sequence>MKKSALYIISASVLFLQAACTKNFDRINTNPATYNEQNFDPNYLLTTAQVAYTGSYDFAYDTWRANLIYCSGMIQGFATVLSYWGGDKYTLNEGYTAAYWGFSGDGAYSEQLKPIADILQTTKDKPQYKNLYQIAHIMRSLIVERITDLYGDCPYSEAGLGYYDKNYFPKYDKQQDIYKGMLQEVSDAVAALDSSADKPSGDVIYNGDIEKWKRFGNTLILRMAMRLTKADPATAKTWVQKVVGKTMTDNTDNAFINGDETGGLSTINRNSLVLLGDGGQEPYYVKWSNTFINFLKSNNDPRLGKIAVIRLYTDANSTTQNPGYSADPSKQKGMPNGKDLSGIAGRDISTDPSYTGMPDYSSPHPGMIKNNGPTFLLIYPEAELLWAEAAQRFGIGGSAATHYNNGVTAAMTYLAQYDPKLTISVSDAGTYLAAHPYNAGQGLQMINTQYWALTNTMLDFYESWSNWRRSGYPQLTPVNAPNNATNGQIPRRFPYPLAESNVNPSNYQAASDAVPGGDNLLGRVWWDAQ</sequence>
<gene>
    <name evidence="3" type="ORF">A8C56_20345</name>
</gene>
<protein>
    <recommendedName>
        <fullName evidence="5">Starch-binding protein</fullName>
    </recommendedName>
</protein>
<dbReference type="Gene3D" id="1.25.40.390">
    <property type="match status" value="1"/>
</dbReference>
<evidence type="ECO:0008006" key="5">
    <source>
        <dbReference type="Google" id="ProtNLM"/>
    </source>
</evidence>
<dbReference type="Pfam" id="PF12771">
    <property type="entry name" value="SusD-like_2"/>
    <property type="match status" value="1"/>
</dbReference>
<proteinExistence type="predicted"/>
<evidence type="ECO:0000313" key="4">
    <source>
        <dbReference type="Proteomes" id="UP000077667"/>
    </source>
</evidence>
<dbReference type="KEGG" id="nia:A8C56_20345"/>
<dbReference type="SUPFAM" id="SSF48452">
    <property type="entry name" value="TPR-like"/>
    <property type="match status" value="1"/>
</dbReference>
<feature type="chain" id="PRO_5008390030" description="Starch-binding protein" evidence="2">
    <location>
        <begin position="19"/>
        <end position="529"/>
    </location>
</feature>
<name>A0A1A9I8M0_9BACT</name>
<feature type="signal peptide" evidence="2">
    <location>
        <begin position="1"/>
        <end position="18"/>
    </location>
</feature>
<accession>A0A1A9I8M0</accession>
<dbReference type="InterPro" id="IPR011990">
    <property type="entry name" value="TPR-like_helical_dom_sf"/>
</dbReference>
<dbReference type="EMBL" id="CP015772">
    <property type="protein sequence ID" value="ANH83021.1"/>
    <property type="molecule type" value="Genomic_DNA"/>
</dbReference>
<dbReference type="STRING" id="1176587.A8C56_20345"/>
<keyword evidence="4" id="KW-1185">Reference proteome</keyword>
<evidence type="ECO:0000313" key="3">
    <source>
        <dbReference type="EMBL" id="ANH83021.1"/>
    </source>
</evidence>
<evidence type="ECO:0000256" key="1">
    <source>
        <dbReference type="SAM" id="MobiDB-lite"/>
    </source>
</evidence>
<dbReference type="OrthoDB" id="9766256at2"/>
<evidence type="ECO:0000256" key="2">
    <source>
        <dbReference type="SAM" id="SignalP"/>
    </source>
</evidence>
<dbReference type="InterPro" id="IPR041662">
    <property type="entry name" value="SusD-like_2"/>
</dbReference>
<feature type="region of interest" description="Disordered" evidence="1">
    <location>
        <begin position="319"/>
        <end position="343"/>
    </location>
</feature>
<keyword evidence="2" id="KW-0732">Signal</keyword>
<dbReference type="Proteomes" id="UP000077667">
    <property type="component" value="Chromosome"/>
</dbReference>
<organism evidence="3 4">
    <name type="scientific">Niabella ginsenosidivorans</name>
    <dbReference type="NCBI Taxonomy" id="1176587"/>
    <lineage>
        <taxon>Bacteria</taxon>
        <taxon>Pseudomonadati</taxon>
        <taxon>Bacteroidota</taxon>
        <taxon>Chitinophagia</taxon>
        <taxon>Chitinophagales</taxon>
        <taxon>Chitinophagaceae</taxon>
        <taxon>Niabella</taxon>
    </lineage>
</organism>
<dbReference type="AlphaFoldDB" id="A0A1A9I8M0"/>
<dbReference type="RefSeq" id="WP_067760202.1">
    <property type="nucleotide sequence ID" value="NZ_CP015772.1"/>
</dbReference>